<dbReference type="PANTHER" id="PTHR36302:SF1">
    <property type="entry name" value="COPPER CHAPERONE PCU(A)C"/>
    <property type="match status" value="1"/>
</dbReference>
<protein>
    <recommendedName>
        <fullName evidence="2">Copper metallochaperone, bacterial analog of Cox17 protein</fullName>
    </recommendedName>
</protein>
<sequence length="147" mass="16340">MKKLWITVLLAFSFHVSADDILSVSNAWIPEAPPVAKVMAGYLQIKNKSDREIILQSISAKDFERVEMHKTITKEGISRMVKQASIRISAKGSVLFQRGGLHLMLVGPKRKLKQGDTVKITLKTANANTEINLIVKEASLDDHSAHH</sequence>
<reference evidence="1" key="1">
    <citation type="submission" date="2018-06" db="EMBL/GenBank/DDBJ databases">
        <authorList>
            <person name="Zhirakovskaya E."/>
        </authorList>
    </citation>
    <scope>NUCLEOTIDE SEQUENCE</scope>
</reference>
<evidence type="ECO:0008006" key="2">
    <source>
        <dbReference type="Google" id="ProtNLM"/>
    </source>
</evidence>
<dbReference type="InterPro" id="IPR007410">
    <property type="entry name" value="LpqE-like"/>
</dbReference>
<accession>A0A3B1A6V6</accession>
<dbReference type="AlphaFoldDB" id="A0A3B1A6V6"/>
<dbReference type="Gene3D" id="2.60.40.1890">
    <property type="entry name" value="PCu(A)C copper chaperone"/>
    <property type="match status" value="1"/>
</dbReference>
<dbReference type="PANTHER" id="PTHR36302">
    <property type="entry name" value="BLR7088 PROTEIN"/>
    <property type="match status" value="1"/>
</dbReference>
<dbReference type="SUPFAM" id="SSF110087">
    <property type="entry name" value="DR1885-like metal-binding protein"/>
    <property type="match status" value="1"/>
</dbReference>
<dbReference type="Pfam" id="PF04314">
    <property type="entry name" value="PCuAC"/>
    <property type="match status" value="1"/>
</dbReference>
<gene>
    <name evidence="1" type="ORF">MNBD_GAMMA21-2659</name>
</gene>
<proteinExistence type="predicted"/>
<evidence type="ECO:0000313" key="1">
    <source>
        <dbReference type="EMBL" id="VAX01466.1"/>
    </source>
</evidence>
<dbReference type="EMBL" id="UOFR01000084">
    <property type="protein sequence ID" value="VAX01466.1"/>
    <property type="molecule type" value="Genomic_DNA"/>
</dbReference>
<organism evidence="1">
    <name type="scientific">hydrothermal vent metagenome</name>
    <dbReference type="NCBI Taxonomy" id="652676"/>
    <lineage>
        <taxon>unclassified sequences</taxon>
        <taxon>metagenomes</taxon>
        <taxon>ecological metagenomes</taxon>
    </lineage>
</organism>
<dbReference type="InterPro" id="IPR058248">
    <property type="entry name" value="Lxx211020-like"/>
</dbReference>
<name>A0A3B1A6V6_9ZZZZ</name>
<dbReference type="InterPro" id="IPR036182">
    <property type="entry name" value="PCuAC_sf"/>
</dbReference>